<keyword evidence="2" id="KW-1185">Reference proteome</keyword>
<feature type="compositionally biased region" description="Low complexity" evidence="1">
    <location>
        <begin position="180"/>
        <end position="192"/>
    </location>
</feature>
<dbReference type="SUPFAM" id="SSF49695">
    <property type="entry name" value="gamma-Crystallin-like"/>
    <property type="match status" value="1"/>
</dbReference>
<feature type="region of interest" description="Disordered" evidence="1">
    <location>
        <begin position="171"/>
        <end position="192"/>
    </location>
</feature>
<feature type="region of interest" description="Disordered" evidence="1">
    <location>
        <begin position="116"/>
        <end position="140"/>
    </location>
</feature>
<evidence type="ECO:0000256" key="1">
    <source>
        <dbReference type="SAM" id="MobiDB-lite"/>
    </source>
</evidence>
<proteinExistence type="predicted"/>
<accession>A0AAF3EGD4</accession>
<dbReference type="Proteomes" id="UP000887575">
    <property type="component" value="Unassembled WGS sequence"/>
</dbReference>
<evidence type="ECO:0000313" key="3">
    <source>
        <dbReference type="WBParaSite" id="MBELARI_LOCUS13058"/>
    </source>
</evidence>
<sequence>METLNLDKGMTAELLNGVELKEQRSTENATEACITNQPEIILPISDPTEECENDTATATAKESTEAFGTTEECENDLLVPTARTDPTEEFENDTATLISTVETEERENDTATMAPTPTTILVPIDPTEECENDSTVPTIRADPTEECENDTVTLPPIKETLTTLPTLNLTQSTEECENDTTTLLPTTGTRTTATTTSVITEKNPSATIEKPKVVDHGLNQERAHKSTDLLDIPCATEGIVLFQKPKFQGPTLGLCFRARDGCLDLPVGWAYEIESVYVSSAAGCYVLYTSPNCEGMEMKVTFKKVQARRTENLGDSNLARRHCSIRACAQWERFHK</sequence>
<feature type="region of interest" description="Disordered" evidence="1">
    <location>
        <begin position="49"/>
        <end position="71"/>
    </location>
</feature>
<reference evidence="3" key="1">
    <citation type="submission" date="2024-02" db="UniProtKB">
        <authorList>
            <consortium name="WormBaseParasite"/>
        </authorList>
    </citation>
    <scope>IDENTIFICATION</scope>
</reference>
<organism evidence="2 3">
    <name type="scientific">Mesorhabditis belari</name>
    <dbReference type="NCBI Taxonomy" id="2138241"/>
    <lineage>
        <taxon>Eukaryota</taxon>
        <taxon>Metazoa</taxon>
        <taxon>Ecdysozoa</taxon>
        <taxon>Nematoda</taxon>
        <taxon>Chromadorea</taxon>
        <taxon>Rhabditida</taxon>
        <taxon>Rhabditina</taxon>
        <taxon>Rhabditomorpha</taxon>
        <taxon>Rhabditoidea</taxon>
        <taxon>Rhabditidae</taxon>
        <taxon>Mesorhabditinae</taxon>
        <taxon>Mesorhabditis</taxon>
    </lineage>
</organism>
<name>A0AAF3EGD4_9BILA</name>
<dbReference type="WBParaSite" id="MBELARI_LOCUS13058">
    <property type="protein sequence ID" value="MBELARI_LOCUS13058"/>
    <property type="gene ID" value="MBELARI_LOCUS13058"/>
</dbReference>
<evidence type="ECO:0000313" key="2">
    <source>
        <dbReference type="Proteomes" id="UP000887575"/>
    </source>
</evidence>
<dbReference type="AlphaFoldDB" id="A0AAF3EGD4"/>
<dbReference type="InterPro" id="IPR011024">
    <property type="entry name" value="G_crystallin-like"/>
</dbReference>
<protein>
    <submittedName>
        <fullName evidence="3">Uncharacterized protein</fullName>
    </submittedName>
</protein>
<dbReference type="Gene3D" id="2.60.20.10">
    <property type="entry name" value="Crystallins"/>
    <property type="match status" value="1"/>
</dbReference>